<dbReference type="PATRIC" id="fig|993692.3.peg.877"/>
<dbReference type="GO" id="GO:0003924">
    <property type="term" value="F:GTPase activity"/>
    <property type="evidence" value="ECO:0007669"/>
    <property type="project" value="UniProtKB-UniRule"/>
</dbReference>
<dbReference type="PANTHER" id="PTHR43512:SF4">
    <property type="entry name" value="TRANSLATION FACTOR GUF1 HOMOLOG, CHLOROPLASTIC"/>
    <property type="match status" value="1"/>
</dbReference>
<dbReference type="InterPro" id="IPR035654">
    <property type="entry name" value="LepA_IV"/>
</dbReference>
<keyword evidence="10" id="KW-1185">Reference proteome</keyword>
<dbReference type="InterPro" id="IPR013842">
    <property type="entry name" value="LepA_CTD"/>
</dbReference>
<dbReference type="Gene3D" id="3.40.50.300">
    <property type="entry name" value="P-loop containing nucleotide triphosphate hydrolases"/>
    <property type="match status" value="1"/>
</dbReference>
<evidence type="ECO:0000313" key="9">
    <source>
        <dbReference type="EMBL" id="KRN98682.1"/>
    </source>
</evidence>
<dbReference type="Proteomes" id="UP000051006">
    <property type="component" value="Unassembled WGS sequence"/>
</dbReference>
<dbReference type="PRINTS" id="PR00315">
    <property type="entry name" value="ELONGATNFCT"/>
</dbReference>
<dbReference type="SUPFAM" id="SSF52540">
    <property type="entry name" value="P-loop containing nucleoside triphosphate hydrolases"/>
    <property type="match status" value="1"/>
</dbReference>
<dbReference type="PANTHER" id="PTHR43512">
    <property type="entry name" value="TRANSLATION FACTOR GUF1-RELATED"/>
    <property type="match status" value="1"/>
</dbReference>
<dbReference type="CDD" id="cd01890">
    <property type="entry name" value="LepA"/>
    <property type="match status" value="1"/>
</dbReference>
<evidence type="ECO:0000256" key="6">
    <source>
        <dbReference type="ARBA" id="ARBA00023136"/>
    </source>
</evidence>
<keyword evidence="5 7" id="KW-0342">GTP-binding</keyword>
<dbReference type="Gene3D" id="3.30.70.240">
    <property type="match status" value="1"/>
</dbReference>
<dbReference type="InterPro" id="IPR000795">
    <property type="entry name" value="T_Tr_GTP-bd_dom"/>
</dbReference>
<dbReference type="SMART" id="SM00838">
    <property type="entry name" value="EFG_C"/>
    <property type="match status" value="1"/>
</dbReference>
<dbReference type="GO" id="GO:0005525">
    <property type="term" value="F:GTP binding"/>
    <property type="evidence" value="ECO:0007669"/>
    <property type="project" value="UniProtKB-UniRule"/>
</dbReference>
<dbReference type="SUPFAM" id="SSF50447">
    <property type="entry name" value="Translation proteins"/>
    <property type="match status" value="1"/>
</dbReference>
<dbReference type="GO" id="GO:0005886">
    <property type="term" value="C:plasma membrane"/>
    <property type="evidence" value="ECO:0007669"/>
    <property type="project" value="UniProtKB-SubCell"/>
</dbReference>
<comment type="subcellular location">
    <subcellularLocation>
        <location evidence="7">Cell membrane</location>
        <topology evidence="7">Peripheral membrane protein</topology>
        <orientation evidence="7">Cytoplasmic side</orientation>
    </subcellularLocation>
</comment>
<dbReference type="RefSeq" id="WP_057881208.1">
    <property type="nucleotide sequence ID" value="NZ_JQCF01000019.1"/>
</dbReference>
<sequence length="597" mass="66996">MKQTNIRNFSIIAHIDHGKSTLADRIMEQTDTIDKRDEQDQLLDDMSVEKQHGVTVKSRTVRNIYHADNGQDYEFNFIDTPGHVDFSYEVSKSLAATDGVLLLVDATQGVQAQTVANFRLAQENELQVLPIINKIDSPNAQVEQTEEQIRQLAPELKEADILYISAKTGLGVHEVLEAITKELPAPQGDEKLPLKALIFDSLYDSFKGVIAYIRVMDGKINTTKKLKLMAESEAMTTAEIGILTPNQLPVKEMKAGDVGYVVTGIKDPEKVRIGDTITDFDNPTSQALPGYKPAKSMVFAGIYPVGEYKELKDAIYKLKLNDSSLQITPEVSDALGAGFRGGFLGIFHLQIIKERLHDEFGVDVLTTAPNVPYRIHLKKDDQVIEVNNPVQVPEFKEIDYIEEPMFEVKIDTPNDSISDVMKIADRFKGEFINMDNGSDFVKLTYKMPLSEIAYNFFNQLKSVSHGYASMTSEFIDYEMADVVKAEILINYTHVDALTFVAHRQDVQALSQKLVEKLKYTIPRRLNPMPAQIMVEGKVVARVDIPPLRKNAAVNGKKYSASKKQALLRSQKNNKKNAARNEIQLPQKVFNSILELDD</sequence>
<dbReference type="Pfam" id="PF00679">
    <property type="entry name" value="EFG_C"/>
    <property type="match status" value="1"/>
</dbReference>
<dbReference type="HAMAP" id="MF_00071">
    <property type="entry name" value="LepA"/>
    <property type="match status" value="1"/>
</dbReference>
<dbReference type="NCBIfam" id="TIGR00231">
    <property type="entry name" value="small_GTP"/>
    <property type="match status" value="1"/>
</dbReference>
<dbReference type="PROSITE" id="PS51722">
    <property type="entry name" value="G_TR_2"/>
    <property type="match status" value="1"/>
</dbReference>
<keyword evidence="3 7" id="KW-0378">Hydrolase</keyword>
<evidence type="ECO:0000256" key="7">
    <source>
        <dbReference type="HAMAP-Rule" id="MF_00071"/>
    </source>
</evidence>
<keyword evidence="7" id="KW-1003">Cell membrane</keyword>
<dbReference type="EC" id="3.6.5.n1" evidence="7"/>
<dbReference type="AlphaFoldDB" id="A0A0R2LHA9"/>
<reference evidence="9 10" key="1">
    <citation type="journal article" date="2015" name="Genome Announc.">
        <title>Expanding the biotechnology potential of lactobacilli through comparative genomics of 213 strains and associated genera.</title>
        <authorList>
            <person name="Sun Z."/>
            <person name="Harris H.M."/>
            <person name="McCann A."/>
            <person name="Guo C."/>
            <person name="Argimon S."/>
            <person name="Zhang W."/>
            <person name="Yang X."/>
            <person name="Jeffery I.B."/>
            <person name="Cooney J.C."/>
            <person name="Kagawa T.F."/>
            <person name="Liu W."/>
            <person name="Song Y."/>
            <person name="Salvetti E."/>
            <person name="Wrobel A."/>
            <person name="Rasinkangas P."/>
            <person name="Parkhill J."/>
            <person name="Rea M.C."/>
            <person name="O'Sullivan O."/>
            <person name="Ritari J."/>
            <person name="Douillard F.P."/>
            <person name="Paul Ross R."/>
            <person name="Yang R."/>
            <person name="Briner A.E."/>
            <person name="Felis G.E."/>
            <person name="de Vos W.M."/>
            <person name="Barrangou R."/>
            <person name="Klaenhammer T.R."/>
            <person name="Caufield P.W."/>
            <person name="Cui Y."/>
            <person name="Zhang H."/>
            <person name="O'Toole P.W."/>
        </authorList>
    </citation>
    <scope>NUCLEOTIDE SEQUENCE [LARGE SCALE GENOMIC DNA]</scope>
    <source>
        <strain evidence="9 10">DSM 24716</strain>
    </source>
</reference>
<dbReference type="Pfam" id="PF03144">
    <property type="entry name" value="GTP_EFTU_D2"/>
    <property type="match status" value="1"/>
</dbReference>
<dbReference type="Pfam" id="PF06421">
    <property type="entry name" value="LepA_C"/>
    <property type="match status" value="1"/>
</dbReference>
<dbReference type="InterPro" id="IPR005225">
    <property type="entry name" value="Small_GTP-bd"/>
</dbReference>
<comment type="function">
    <text evidence="7">Required for accurate and efficient protein synthesis under certain stress conditions. May act as a fidelity factor of the translation reaction, by catalyzing a one-codon backward translocation of tRNAs on improperly translocated ribosomes. Back-translocation proceeds from a post-translocation (POST) complex to a pre-translocation (PRE) complex, thus giving elongation factor G a second chance to translocate the tRNAs correctly. Binds to ribosomes in a GTP-dependent manner.</text>
</comment>
<dbReference type="InterPro" id="IPR004161">
    <property type="entry name" value="EFTu-like_2"/>
</dbReference>
<dbReference type="InterPro" id="IPR006297">
    <property type="entry name" value="EF-4"/>
</dbReference>
<evidence type="ECO:0000256" key="2">
    <source>
        <dbReference type="ARBA" id="ARBA00022741"/>
    </source>
</evidence>
<dbReference type="InterPro" id="IPR035647">
    <property type="entry name" value="EFG_III/V"/>
</dbReference>
<dbReference type="NCBIfam" id="TIGR01393">
    <property type="entry name" value="lepA"/>
    <property type="match status" value="1"/>
</dbReference>
<dbReference type="CDD" id="cd03709">
    <property type="entry name" value="lepA_C"/>
    <property type="match status" value="1"/>
</dbReference>
<comment type="catalytic activity">
    <reaction evidence="7">
        <text>GTP + H2O = GDP + phosphate + H(+)</text>
        <dbReference type="Rhea" id="RHEA:19669"/>
        <dbReference type="ChEBI" id="CHEBI:15377"/>
        <dbReference type="ChEBI" id="CHEBI:15378"/>
        <dbReference type="ChEBI" id="CHEBI:37565"/>
        <dbReference type="ChEBI" id="CHEBI:43474"/>
        <dbReference type="ChEBI" id="CHEBI:58189"/>
        <dbReference type="EC" id="3.6.5.n1"/>
    </reaction>
</comment>
<protein>
    <recommendedName>
        <fullName evidence="7">Elongation factor 4</fullName>
        <shortName evidence="7">EF-4</shortName>
        <ecNumber evidence="7">3.6.5.n1</ecNumber>
    </recommendedName>
    <alternativeName>
        <fullName evidence="7">Ribosomal back-translocase LepA</fullName>
    </alternativeName>
</protein>
<feature type="domain" description="Tr-type G" evidence="8">
    <location>
        <begin position="4"/>
        <end position="187"/>
    </location>
</feature>
<evidence type="ECO:0000256" key="1">
    <source>
        <dbReference type="ARBA" id="ARBA00005454"/>
    </source>
</evidence>
<dbReference type="InterPro" id="IPR000640">
    <property type="entry name" value="EFG_V-like"/>
</dbReference>
<proteinExistence type="inferred from homology"/>
<dbReference type="InterPro" id="IPR027417">
    <property type="entry name" value="P-loop_NTPase"/>
</dbReference>
<feature type="binding site" evidence="7">
    <location>
        <begin position="16"/>
        <end position="21"/>
    </location>
    <ligand>
        <name>GTP</name>
        <dbReference type="ChEBI" id="CHEBI:37565"/>
    </ligand>
</feature>
<gene>
    <name evidence="7" type="primary">lepA</name>
    <name evidence="9" type="ORF">IV57_GL000867</name>
</gene>
<evidence type="ECO:0000313" key="10">
    <source>
        <dbReference type="Proteomes" id="UP000051006"/>
    </source>
</evidence>
<keyword evidence="4 7" id="KW-0648">Protein biosynthesis</keyword>
<dbReference type="CDD" id="cd03699">
    <property type="entry name" value="EF4_II"/>
    <property type="match status" value="1"/>
</dbReference>
<comment type="similarity">
    <text evidence="1 7">Belongs to the TRAFAC class translation factor GTPase superfamily. Classic translation factor GTPase family. LepA subfamily.</text>
</comment>
<dbReference type="STRING" id="993692.IV57_GL000867"/>
<dbReference type="FunFam" id="2.40.30.10:FF:000015">
    <property type="entry name" value="Translation factor GUF1, mitochondrial"/>
    <property type="match status" value="1"/>
</dbReference>
<dbReference type="FunFam" id="3.40.50.300:FF:000078">
    <property type="entry name" value="Elongation factor 4"/>
    <property type="match status" value="1"/>
</dbReference>
<feature type="binding site" evidence="7">
    <location>
        <begin position="133"/>
        <end position="136"/>
    </location>
    <ligand>
        <name>GTP</name>
        <dbReference type="ChEBI" id="CHEBI:37565"/>
    </ligand>
</feature>
<dbReference type="InterPro" id="IPR038363">
    <property type="entry name" value="LepA_C_sf"/>
</dbReference>
<evidence type="ECO:0000256" key="5">
    <source>
        <dbReference type="ARBA" id="ARBA00023134"/>
    </source>
</evidence>
<dbReference type="Gene3D" id="2.40.30.10">
    <property type="entry name" value="Translation factors"/>
    <property type="match status" value="1"/>
</dbReference>
<dbReference type="Gene3D" id="3.30.70.870">
    <property type="entry name" value="Elongation Factor G (Translational Gtpase), domain 3"/>
    <property type="match status" value="1"/>
</dbReference>
<keyword evidence="2 7" id="KW-0547">Nucleotide-binding</keyword>
<organism evidence="9 10">
    <name type="scientific">Companilactobacillus kimchiensis</name>
    <dbReference type="NCBI Taxonomy" id="993692"/>
    <lineage>
        <taxon>Bacteria</taxon>
        <taxon>Bacillati</taxon>
        <taxon>Bacillota</taxon>
        <taxon>Bacilli</taxon>
        <taxon>Lactobacillales</taxon>
        <taxon>Lactobacillaceae</taxon>
        <taxon>Companilactobacillus</taxon>
    </lineage>
</organism>
<dbReference type="GO" id="GO:0043022">
    <property type="term" value="F:ribosome binding"/>
    <property type="evidence" value="ECO:0007669"/>
    <property type="project" value="UniProtKB-UniRule"/>
</dbReference>
<comment type="caution">
    <text evidence="9">The sequence shown here is derived from an EMBL/GenBank/DDBJ whole genome shotgun (WGS) entry which is preliminary data.</text>
</comment>
<keyword evidence="9" id="KW-0251">Elongation factor</keyword>
<dbReference type="Gene3D" id="3.30.70.2570">
    <property type="entry name" value="Elongation factor 4, C-terminal domain"/>
    <property type="match status" value="1"/>
</dbReference>
<evidence type="ECO:0000256" key="4">
    <source>
        <dbReference type="ARBA" id="ARBA00022917"/>
    </source>
</evidence>
<dbReference type="InterPro" id="IPR009000">
    <property type="entry name" value="Transl_B-barrel_sf"/>
</dbReference>
<dbReference type="OrthoDB" id="2147781at2"/>
<name>A0A0R2LHA9_9LACO</name>
<dbReference type="SUPFAM" id="SSF54980">
    <property type="entry name" value="EF-G C-terminal domain-like"/>
    <property type="match status" value="2"/>
</dbReference>
<evidence type="ECO:0000256" key="3">
    <source>
        <dbReference type="ARBA" id="ARBA00022801"/>
    </source>
</evidence>
<accession>A0A0R2LHA9</accession>
<keyword evidence="6 7" id="KW-0472">Membrane</keyword>
<dbReference type="GO" id="GO:0003746">
    <property type="term" value="F:translation elongation factor activity"/>
    <property type="evidence" value="ECO:0007669"/>
    <property type="project" value="UniProtKB-UniRule"/>
</dbReference>
<dbReference type="Pfam" id="PF00009">
    <property type="entry name" value="GTP_EFTU"/>
    <property type="match status" value="1"/>
</dbReference>
<evidence type="ECO:0000259" key="8">
    <source>
        <dbReference type="PROSITE" id="PS51722"/>
    </source>
</evidence>
<dbReference type="EMBL" id="JQCF01000019">
    <property type="protein sequence ID" value="KRN98682.1"/>
    <property type="molecule type" value="Genomic_DNA"/>
</dbReference>
<dbReference type="GO" id="GO:0045727">
    <property type="term" value="P:positive regulation of translation"/>
    <property type="evidence" value="ECO:0007669"/>
    <property type="project" value="UniProtKB-UniRule"/>
</dbReference>